<dbReference type="InterPro" id="IPR018357">
    <property type="entry name" value="Hexapep_transf_CS"/>
</dbReference>
<proteinExistence type="predicted"/>
<evidence type="ECO:0000256" key="1">
    <source>
        <dbReference type="ARBA" id="ARBA00022679"/>
    </source>
</evidence>
<evidence type="ECO:0000313" key="5">
    <source>
        <dbReference type="EMBL" id="MBA8812282.1"/>
    </source>
</evidence>
<dbReference type="Proteomes" id="UP000522688">
    <property type="component" value="Unassembled WGS sequence"/>
</dbReference>
<keyword evidence="6" id="KW-1185">Reference proteome</keyword>
<dbReference type="Gene3D" id="2.160.10.10">
    <property type="entry name" value="Hexapeptide repeat proteins"/>
    <property type="match status" value="1"/>
</dbReference>
<dbReference type="EMBL" id="BJUV01000012">
    <property type="protein sequence ID" value="GEK83146.1"/>
    <property type="molecule type" value="Genomic_DNA"/>
</dbReference>
<dbReference type="InterPro" id="IPR001451">
    <property type="entry name" value="Hexapep"/>
</dbReference>
<dbReference type="PROSITE" id="PS00101">
    <property type="entry name" value="HEXAPEP_TRANSFERASES"/>
    <property type="match status" value="1"/>
</dbReference>
<dbReference type="InterPro" id="IPR051159">
    <property type="entry name" value="Hexapeptide_acetyltransf"/>
</dbReference>
<evidence type="ECO:0000313" key="4">
    <source>
        <dbReference type="EMBL" id="GEK83146.1"/>
    </source>
</evidence>
<dbReference type="RefSeq" id="WP_280178064.1">
    <property type="nucleotide sequence ID" value="NZ_BAAAHR010000002.1"/>
</dbReference>
<dbReference type="EMBL" id="JACGWW010000001">
    <property type="protein sequence ID" value="MBA8812282.1"/>
    <property type="molecule type" value="Genomic_DNA"/>
</dbReference>
<evidence type="ECO:0000313" key="6">
    <source>
        <dbReference type="Proteomes" id="UP000321154"/>
    </source>
</evidence>
<evidence type="ECO:0000256" key="2">
    <source>
        <dbReference type="ARBA" id="ARBA00022737"/>
    </source>
</evidence>
<gene>
    <name evidence="5" type="ORF">FB463_000506</name>
    <name evidence="4" type="ORF">FFA01_14550</name>
</gene>
<feature type="region of interest" description="Disordered" evidence="3">
    <location>
        <begin position="194"/>
        <end position="216"/>
    </location>
</feature>
<reference evidence="5 7" key="2">
    <citation type="submission" date="2020-07" db="EMBL/GenBank/DDBJ databases">
        <title>Sequencing the genomes of 1000 actinobacteria strains.</title>
        <authorList>
            <person name="Klenk H.-P."/>
        </authorList>
    </citation>
    <scope>NUCLEOTIDE SEQUENCE [LARGE SCALE GENOMIC DNA]</scope>
    <source>
        <strain evidence="5 7">DSM 10309</strain>
    </source>
</reference>
<dbReference type="Pfam" id="PF00132">
    <property type="entry name" value="Hexapep"/>
    <property type="match status" value="1"/>
</dbReference>
<comment type="caution">
    <text evidence="5">The sequence shown here is derived from an EMBL/GenBank/DDBJ whole genome shotgun (WGS) entry which is preliminary data.</text>
</comment>
<keyword evidence="2" id="KW-0677">Repeat</keyword>
<dbReference type="Proteomes" id="UP000321154">
    <property type="component" value="Unassembled WGS sequence"/>
</dbReference>
<dbReference type="SUPFAM" id="SSF51161">
    <property type="entry name" value="Trimeric LpxA-like enzymes"/>
    <property type="match status" value="1"/>
</dbReference>
<dbReference type="AlphaFoldDB" id="A0A7W3JG66"/>
<name>A0A7W3JG66_9MICO</name>
<evidence type="ECO:0000256" key="3">
    <source>
        <dbReference type="SAM" id="MobiDB-lite"/>
    </source>
</evidence>
<protein>
    <submittedName>
        <fullName evidence="5">Acetyltransferase-like isoleucine patch superfamily enzyme</fullName>
    </submittedName>
</protein>
<keyword evidence="1 5" id="KW-0808">Transferase</keyword>
<dbReference type="PANTHER" id="PTHR23416">
    <property type="entry name" value="SIALIC ACID SYNTHASE-RELATED"/>
    <property type="match status" value="1"/>
</dbReference>
<evidence type="ECO:0000313" key="7">
    <source>
        <dbReference type="Proteomes" id="UP000522688"/>
    </source>
</evidence>
<dbReference type="InterPro" id="IPR011004">
    <property type="entry name" value="Trimer_LpxA-like_sf"/>
</dbReference>
<dbReference type="GO" id="GO:0008374">
    <property type="term" value="F:O-acyltransferase activity"/>
    <property type="evidence" value="ECO:0007669"/>
    <property type="project" value="TreeGrafter"/>
</dbReference>
<accession>A0A7W3JG66</accession>
<reference evidence="4 6" key="1">
    <citation type="submission" date="2019-07" db="EMBL/GenBank/DDBJ databases">
        <title>Whole genome shotgun sequence of Frigoribacterium faeni NBRC 103066.</title>
        <authorList>
            <person name="Hosoyama A."/>
            <person name="Uohara A."/>
            <person name="Ohji S."/>
            <person name="Ichikawa N."/>
        </authorList>
    </citation>
    <scope>NUCLEOTIDE SEQUENCE [LARGE SCALE GENOMIC DNA]</scope>
    <source>
        <strain evidence="4 6">NBRC 103066</strain>
    </source>
</reference>
<sequence>MFKTMSRWLRAVSRAHRLDDRLTALEAAVRQAEARAAGPRRPRPAYVEIGSGAKIGDQVAFFGTDRARVVLGASTRVLDGTRIFGPASVGAGTFLNRDVYIRPRTTIGVDVSVGPFARFVTETHDVGPSDNRTGAGRTEPIVIGDGCWIGADVTVLGGVTVGPGSVVAAGSVVIRDVPPNSLVAGVPARVIRALDGPDESAGPEGASPARGDQRPE</sequence>
<dbReference type="PANTHER" id="PTHR23416:SF54">
    <property type="entry name" value="ACETYLTRANSFERASE, CYSE_LACA_LPXA_NODL FAMILY (AFU_ORTHOLOGUE AFUA_2G08430)-RELATED"/>
    <property type="match status" value="1"/>
</dbReference>
<organism evidence="5 7">
    <name type="scientific">Frigoribacterium faeni</name>
    <dbReference type="NCBI Taxonomy" id="145483"/>
    <lineage>
        <taxon>Bacteria</taxon>
        <taxon>Bacillati</taxon>
        <taxon>Actinomycetota</taxon>
        <taxon>Actinomycetes</taxon>
        <taxon>Micrococcales</taxon>
        <taxon>Microbacteriaceae</taxon>
        <taxon>Frigoribacterium</taxon>
    </lineage>
</organism>